<dbReference type="Gene3D" id="3.40.47.10">
    <property type="match status" value="1"/>
</dbReference>
<name>A0AAE8SIG8_9HYPO</name>
<dbReference type="Gene3D" id="3.30.70.250">
    <property type="entry name" value="Malonyl-CoA ACP transacylase, ACP-binding"/>
    <property type="match status" value="1"/>
</dbReference>
<feature type="domain" description="Carrier" evidence="7">
    <location>
        <begin position="1672"/>
        <end position="1748"/>
    </location>
</feature>
<protein>
    <submittedName>
        <fullName evidence="10">Probable polyketide synthase</fullName>
    </submittedName>
</protein>
<dbReference type="Gene3D" id="1.10.1200.10">
    <property type="entry name" value="ACP-like"/>
    <property type="match status" value="1"/>
</dbReference>
<dbReference type="SUPFAM" id="SSF52151">
    <property type="entry name" value="FabD/lysophospholipase-like"/>
    <property type="match status" value="1"/>
</dbReference>
<dbReference type="InterPro" id="IPR014031">
    <property type="entry name" value="Ketoacyl_synth_C"/>
</dbReference>
<dbReference type="InterPro" id="IPR036736">
    <property type="entry name" value="ACP-like_sf"/>
</dbReference>
<sequence length="2051" mass="223369">MTQCRFVLFGGQGSHSIFSPNAANRAKQDAQSVGAGSILLSRCHAAFLEEISSLDEVSRRVLAIETSAFASPGQLLKPVETYHQHPVLQATTIYMCQILRYLAETLQQNDVLGESFDKLQATAGFSSGMVAAAVIARASSLDEFVATGVQGFRLAFWVAYHSYMWTQSNGDGEQVNLDATMSLVTRGLSTEQVNDKMQEIHTRLGFCRMEISSILTSGSVSISGPKADLLALQEELQGISGVITTFAYVHGWYHGGNQLEPVVSLVQREIDRRHINFPLCSKPMKPIYSSSDGTLFHGVTESSGGLPVWLARHLLVHSVNWRETSHAIGAEIQNILQDSNKVIEVLGFGPSSGSLFPNFESQDSRIRCLDVSSFKAGTKFASQSSICPNDIAIVGMSVKLPKGQGTDELWETLSQGLNAAQEIPESRFEVSDYYADDKDKPRSMITRYGAFLEDPFSFDNTFFNISPREAKSMDPQQRILLHTAQEALEDAGYVADSTSSFQRATTGCYIGLATGDYTDNLRNDIDTFYPSGTLRAFHSGRISYFYQLSGPSIVTDTACSSSTVSIYQACQAIQNGDCTAAIAGGVNIITSPDMYLGLSRGHFLSPTGNCKPFDAAADGYCRAEGCVLFVLKRLSDAVAEGDRIHGVIRSAQINQSGNSSSITHPHSPTQTALLKRLLNQANVDPSSISVVEAHGTGTQAGDAREVETLKLVFGQHHSPKNPLLVSSIKGNIGHCEAASGAAGLAKLLLMLRKDEIPRQVGLNNLNPALGDLEISGLVIPRRNMVWKQARGIARRAVLNNFGAAGSNASLLLEEWLGSPKQSHKQHSTNNRSYVFTLTAKSNKALQSSVVRHIDFLAKGQHGASLADICYTATARRHQYSHRISLSCSSESDLMARLQNYRAAVSQPARPVVSIVFVFTGQGALYNGMGQELMATYPPFKDAIISCDRIIQGLGLGCPSLLNYISSKDETYIDTLSDVEHLMVSQCACIALEYALTKIFISWGIKPDYVVGHSLGEYAALCVAGVLTLEDTFRVVATRAAMMGEHCPANTTGMLACHMTREESQTFISEDPMLDQLSIACFNGPQDCVIGGPLTQLAKLQTRCKARNIKSKLINVPFAFHTSAMDPILEALRALGKTVKFHDSTIPVISNVDGRPFSKDRAGDYFANHARQPVRFHDGVQSLGEIIGQSSLDESLFVEIGPQPTLLPMLKDSISSSSCTYLNTLQKGRDAWTSLSLTLSAISLRKVQINWREVFAGTCAQVISLPGHPLEGSKFLVPFKEPIGTIQNSEASEAGTTARLRTQHPLLPWLRTDTAASNELVFETDMATLGPLIAGHDVGGTPICPASIFHELALEAAQSLLEPQKDKVLVVTGMTFSSPLVYLPSSVPHSGHNTIIHVRISKGSNMLSLPSFKISSCSANTSTEVLHCSGNVDTQRVDAMAGLWVRDHALVTRQSRYFSGAGKDTMSTFRTKLLYENVFTRVVRYSPEYHSLQYLEVADSNLEGMGSFRVPSDATLAPTSVSQRSYLAHPVFTDTLLHAAGFIGNLAIGSREIGICSGVESIMIAYHNLDYQDTYKIYCNLFEVKGTILADSIALDSSERVVAVIRGMEFKKLQLSTFQQALCRMSSNSKPEVQEHRQQPSRLAVPQSPITSVKTEDHILTNGSSDSPIRVDTRMSQILRDIVVKVGGFTEQEIDYTMSLGDLGIDSVMQIEIASEISRAFPGQTGLSHYALSECETLEEMDNMLLSVLQPSTKKPQKTYVNESSNSGASSSQSTGVISPVSSTPSHSAEAFHDLPTLPVTLNVAEGFQTPLCLFHDGSGQIGMYKRLRGHDRTTYAFFDPKFESYGEKRSFYSSVVEMAEDYVSIIISEARRPTSPLILGGWSFGGVVAYEAARQLTMRGIDVKGLVLIDSPSPINHEPLPAAIIASITRSNGQPGTTNALQQEFLSNASLLGSYKPEPFSQFSRISGRPLRTVMLRSQSTLNTEALCGVRYDWLSQQEARDDAIVTWENLVGGPVEVLPIPGNHFQPFSEDKIDETAAQLWKACQSIDRA</sequence>
<evidence type="ECO:0000256" key="2">
    <source>
        <dbReference type="ARBA" id="ARBA00022553"/>
    </source>
</evidence>
<dbReference type="InterPro" id="IPR029058">
    <property type="entry name" value="AB_hydrolase_fold"/>
</dbReference>
<dbReference type="InterPro" id="IPR016036">
    <property type="entry name" value="Malonyl_transacylase_ACP-bd"/>
</dbReference>
<evidence type="ECO:0000256" key="3">
    <source>
        <dbReference type="ARBA" id="ARBA00022679"/>
    </source>
</evidence>
<dbReference type="Gene3D" id="3.30.70.3290">
    <property type="match status" value="1"/>
</dbReference>
<dbReference type="GO" id="GO:0006633">
    <property type="term" value="P:fatty acid biosynthetic process"/>
    <property type="evidence" value="ECO:0007669"/>
    <property type="project" value="InterPro"/>
</dbReference>
<dbReference type="Gene3D" id="3.10.129.110">
    <property type="entry name" value="Polyketide synthase dehydratase"/>
    <property type="match status" value="1"/>
</dbReference>
<keyword evidence="11" id="KW-1185">Reference proteome</keyword>
<evidence type="ECO:0000256" key="6">
    <source>
        <dbReference type="SAM" id="MobiDB-lite"/>
    </source>
</evidence>
<dbReference type="PANTHER" id="PTHR43775:SF37">
    <property type="entry name" value="SI:DKEY-61P9.11"/>
    <property type="match status" value="1"/>
</dbReference>
<evidence type="ECO:0000256" key="4">
    <source>
        <dbReference type="ARBA" id="ARBA00023268"/>
    </source>
</evidence>
<dbReference type="InterPro" id="IPR014043">
    <property type="entry name" value="Acyl_transferase_dom"/>
</dbReference>
<proteinExistence type="predicted"/>
<feature type="domain" description="PKS/mFAS DH" evidence="9">
    <location>
        <begin position="1303"/>
        <end position="1618"/>
    </location>
</feature>
<dbReference type="InterPro" id="IPR009081">
    <property type="entry name" value="PP-bd_ACP"/>
</dbReference>
<reference evidence="10" key="1">
    <citation type="submission" date="2018-03" db="EMBL/GenBank/DDBJ databases">
        <authorList>
            <person name="Guldener U."/>
        </authorList>
    </citation>
    <scope>NUCLEOTIDE SEQUENCE</scope>
</reference>
<dbReference type="PROSITE" id="PS00606">
    <property type="entry name" value="KS3_1"/>
    <property type="match status" value="1"/>
</dbReference>
<dbReference type="GO" id="GO:0044550">
    <property type="term" value="P:secondary metabolite biosynthetic process"/>
    <property type="evidence" value="ECO:0007669"/>
    <property type="project" value="TreeGrafter"/>
</dbReference>
<dbReference type="InterPro" id="IPR020841">
    <property type="entry name" value="PKS_Beta-ketoAc_synthase_dom"/>
</dbReference>
<dbReference type="InterPro" id="IPR018201">
    <property type="entry name" value="Ketoacyl_synth_AS"/>
</dbReference>
<dbReference type="Pfam" id="PF00550">
    <property type="entry name" value="PP-binding"/>
    <property type="match status" value="1"/>
</dbReference>
<dbReference type="PROSITE" id="PS52019">
    <property type="entry name" value="PKS_MFAS_DH"/>
    <property type="match status" value="1"/>
</dbReference>
<dbReference type="InterPro" id="IPR042104">
    <property type="entry name" value="PKS_dehydratase_sf"/>
</dbReference>
<dbReference type="SUPFAM" id="SSF53901">
    <property type="entry name" value="Thiolase-like"/>
    <property type="match status" value="1"/>
</dbReference>
<dbReference type="InterPro" id="IPR032088">
    <property type="entry name" value="SAT"/>
</dbReference>
<dbReference type="PROSITE" id="PS52004">
    <property type="entry name" value="KS3_2"/>
    <property type="match status" value="1"/>
</dbReference>
<evidence type="ECO:0000256" key="5">
    <source>
        <dbReference type="PROSITE-ProRule" id="PRU01363"/>
    </source>
</evidence>
<dbReference type="CDD" id="cd00833">
    <property type="entry name" value="PKS"/>
    <property type="match status" value="1"/>
</dbReference>
<feature type="region of interest" description="C-terminal hotdog fold" evidence="5">
    <location>
        <begin position="1464"/>
        <end position="1618"/>
    </location>
</feature>
<dbReference type="SUPFAM" id="SSF53474">
    <property type="entry name" value="alpha/beta-Hydrolases"/>
    <property type="match status" value="1"/>
</dbReference>
<feature type="compositionally biased region" description="Low complexity" evidence="6">
    <location>
        <begin position="1763"/>
        <end position="1778"/>
    </location>
</feature>
<dbReference type="Pfam" id="PF00109">
    <property type="entry name" value="ketoacyl-synt"/>
    <property type="match status" value="1"/>
</dbReference>
<evidence type="ECO:0000259" key="7">
    <source>
        <dbReference type="PROSITE" id="PS50075"/>
    </source>
</evidence>
<organism evidence="10 11">
    <name type="scientific">Fusarium torulosum</name>
    <dbReference type="NCBI Taxonomy" id="33205"/>
    <lineage>
        <taxon>Eukaryota</taxon>
        <taxon>Fungi</taxon>
        <taxon>Dikarya</taxon>
        <taxon>Ascomycota</taxon>
        <taxon>Pezizomycotina</taxon>
        <taxon>Sordariomycetes</taxon>
        <taxon>Hypocreomycetidae</taxon>
        <taxon>Hypocreales</taxon>
        <taxon>Nectriaceae</taxon>
        <taxon>Fusarium</taxon>
    </lineage>
</organism>
<dbReference type="InterPro" id="IPR020807">
    <property type="entry name" value="PKS_DH"/>
</dbReference>
<feature type="active site" description="Proton acceptor; for dehydratase activity" evidence="5">
    <location>
        <position position="1335"/>
    </location>
</feature>
<dbReference type="InterPro" id="IPR049552">
    <property type="entry name" value="PKS_DH_N"/>
</dbReference>
<evidence type="ECO:0000259" key="8">
    <source>
        <dbReference type="PROSITE" id="PS52004"/>
    </source>
</evidence>
<keyword evidence="4" id="KW-0511">Multifunctional enzyme</keyword>
<dbReference type="Gene3D" id="3.40.50.1820">
    <property type="entry name" value="alpha/beta hydrolase"/>
    <property type="match status" value="1"/>
</dbReference>
<dbReference type="InterPro" id="IPR014030">
    <property type="entry name" value="Ketoacyl_synth_N"/>
</dbReference>
<dbReference type="Pfam" id="PF16073">
    <property type="entry name" value="SAT"/>
    <property type="match status" value="1"/>
</dbReference>
<evidence type="ECO:0000259" key="9">
    <source>
        <dbReference type="PROSITE" id="PS52019"/>
    </source>
</evidence>
<dbReference type="PROSITE" id="PS00012">
    <property type="entry name" value="PHOSPHOPANTETHEINE"/>
    <property type="match status" value="1"/>
</dbReference>
<dbReference type="Pfam" id="PF21089">
    <property type="entry name" value="PKS_DH_N"/>
    <property type="match status" value="1"/>
</dbReference>
<evidence type="ECO:0000256" key="1">
    <source>
        <dbReference type="ARBA" id="ARBA00022450"/>
    </source>
</evidence>
<dbReference type="InterPro" id="IPR001031">
    <property type="entry name" value="Thioesterase"/>
</dbReference>
<dbReference type="Pfam" id="PF22621">
    <property type="entry name" value="CurL-like_PKS_C"/>
    <property type="match status" value="1"/>
</dbReference>
<dbReference type="EMBL" id="ONZP01000230">
    <property type="protein sequence ID" value="SPJ78458.1"/>
    <property type="molecule type" value="Genomic_DNA"/>
</dbReference>
<dbReference type="GO" id="GO:0004315">
    <property type="term" value="F:3-oxoacyl-[acyl-carrier-protein] synthase activity"/>
    <property type="evidence" value="ECO:0007669"/>
    <property type="project" value="InterPro"/>
</dbReference>
<comment type="caution">
    <text evidence="10">The sequence shown here is derived from an EMBL/GenBank/DDBJ whole genome shotgun (WGS) entry which is preliminary data.</text>
</comment>
<feature type="domain" description="Ketosynthase family 3 (KS3)" evidence="8">
    <location>
        <begin position="388"/>
        <end position="814"/>
    </location>
</feature>
<dbReference type="InterPro" id="IPR001227">
    <property type="entry name" value="Ac_transferase_dom_sf"/>
</dbReference>
<feature type="active site" description="Proton donor; for dehydratase activity" evidence="5">
    <location>
        <position position="1533"/>
    </location>
</feature>
<dbReference type="SMART" id="SM00826">
    <property type="entry name" value="PKS_DH"/>
    <property type="match status" value="1"/>
</dbReference>
<dbReference type="InterPro" id="IPR050091">
    <property type="entry name" value="PKS_NRPS_Biosynth_Enz"/>
</dbReference>
<dbReference type="Gene3D" id="3.40.366.10">
    <property type="entry name" value="Malonyl-Coenzyme A Acyl Carrier Protein, domain 2"/>
    <property type="match status" value="3"/>
</dbReference>
<dbReference type="PANTHER" id="PTHR43775">
    <property type="entry name" value="FATTY ACID SYNTHASE"/>
    <property type="match status" value="1"/>
</dbReference>
<dbReference type="InterPro" id="IPR016039">
    <property type="entry name" value="Thiolase-like"/>
</dbReference>
<feature type="region of interest" description="Disordered" evidence="6">
    <location>
        <begin position="1755"/>
        <end position="1784"/>
    </location>
</feature>
<dbReference type="NCBIfam" id="TIGR04532">
    <property type="entry name" value="PT_fungal_PKS"/>
    <property type="match status" value="1"/>
</dbReference>
<dbReference type="InterPro" id="IPR030918">
    <property type="entry name" value="PT_fungal_PKS"/>
</dbReference>
<keyword evidence="3" id="KW-0808">Transferase</keyword>
<feature type="region of interest" description="N-terminal hotdog fold" evidence="5">
    <location>
        <begin position="1303"/>
        <end position="1438"/>
    </location>
</feature>
<evidence type="ECO:0000313" key="11">
    <source>
        <dbReference type="Proteomes" id="UP001187734"/>
    </source>
</evidence>
<dbReference type="SUPFAM" id="SSF55048">
    <property type="entry name" value="Probable ACP-binding domain of malonyl-CoA ACP transacylase"/>
    <property type="match status" value="1"/>
</dbReference>
<dbReference type="Proteomes" id="UP001187734">
    <property type="component" value="Unassembled WGS sequence"/>
</dbReference>
<dbReference type="Pfam" id="PF02801">
    <property type="entry name" value="Ketoacyl-synt_C"/>
    <property type="match status" value="1"/>
</dbReference>
<keyword evidence="1" id="KW-0596">Phosphopantetheine</keyword>
<dbReference type="PROSITE" id="PS50075">
    <property type="entry name" value="CARRIER"/>
    <property type="match status" value="1"/>
</dbReference>
<gene>
    <name evidence="10" type="ORF">FTOL_06847</name>
</gene>
<dbReference type="SUPFAM" id="SSF47336">
    <property type="entry name" value="ACP-like"/>
    <property type="match status" value="1"/>
</dbReference>
<evidence type="ECO:0000313" key="10">
    <source>
        <dbReference type="EMBL" id="SPJ78458.1"/>
    </source>
</evidence>
<dbReference type="InterPro" id="IPR006162">
    <property type="entry name" value="Ppantetheine_attach_site"/>
</dbReference>
<accession>A0AAE8SIG8</accession>
<dbReference type="SMART" id="SM00825">
    <property type="entry name" value="PKS_KS"/>
    <property type="match status" value="1"/>
</dbReference>
<dbReference type="GO" id="GO:0004312">
    <property type="term" value="F:fatty acid synthase activity"/>
    <property type="evidence" value="ECO:0007669"/>
    <property type="project" value="TreeGrafter"/>
</dbReference>
<dbReference type="Pfam" id="PF00975">
    <property type="entry name" value="Thioesterase"/>
    <property type="match status" value="1"/>
</dbReference>
<dbReference type="InterPro" id="IPR049900">
    <property type="entry name" value="PKS_mFAS_DH"/>
</dbReference>
<dbReference type="Pfam" id="PF00698">
    <property type="entry name" value="Acyl_transf_1"/>
    <property type="match status" value="1"/>
</dbReference>
<dbReference type="InterPro" id="IPR016035">
    <property type="entry name" value="Acyl_Trfase/lysoPLipase"/>
</dbReference>
<keyword evidence="2" id="KW-0597">Phosphoprotein</keyword>
<dbReference type="SMART" id="SM00827">
    <property type="entry name" value="PKS_AT"/>
    <property type="match status" value="1"/>
</dbReference>